<feature type="coiled-coil region" evidence="1">
    <location>
        <begin position="310"/>
        <end position="340"/>
    </location>
</feature>
<organism evidence="2 3">
    <name type="scientific">Turnera subulata</name>
    <dbReference type="NCBI Taxonomy" id="218843"/>
    <lineage>
        <taxon>Eukaryota</taxon>
        <taxon>Viridiplantae</taxon>
        <taxon>Streptophyta</taxon>
        <taxon>Embryophyta</taxon>
        <taxon>Tracheophyta</taxon>
        <taxon>Spermatophyta</taxon>
        <taxon>Magnoliopsida</taxon>
        <taxon>eudicotyledons</taxon>
        <taxon>Gunneridae</taxon>
        <taxon>Pentapetalae</taxon>
        <taxon>rosids</taxon>
        <taxon>fabids</taxon>
        <taxon>Malpighiales</taxon>
        <taxon>Passifloraceae</taxon>
        <taxon>Turnera</taxon>
    </lineage>
</organism>
<accession>A0A9Q0J5S8</accession>
<dbReference type="AlphaFoldDB" id="A0A9Q0J5S8"/>
<name>A0A9Q0J5S8_9ROSI</name>
<gene>
    <name evidence="2" type="ORF">Tsubulata_045015</name>
</gene>
<sequence length="354" mass="41014">MGFLVRFSEEDSFLRGLLFFTARKRRKWSVVAVVGTMYHHHHHLVLFMELLGITQIYTAGAGKRSFALRSPQLCFLISFTFLLFESPPWRVAKCLLCFLKSERRVFFVLPSVQLFEFSPIISTKELVTYISKGPQKEPRYSPLASTTYPSTGMNFGNPSSQGIVFCSPFFFRNRIRSDAEKQADIDRVIKPLVEAGVNPNVFTLKKAANGVKSNYLLKHIRAISRFRGEDMDEVLSIGIRRGILSGLPKRMTLNNLMELCRYIKSAEFVVDESDDNRIRKKKLQDRDRVIIRVPQVGTPHGMPQPFNVQMVECNKELKRLEEKERRMEALRRQMATEEFYSRLSLMSWRIGIQQ</sequence>
<dbReference type="EMBL" id="JAKUCV010005582">
    <property type="protein sequence ID" value="KAJ4830626.1"/>
    <property type="molecule type" value="Genomic_DNA"/>
</dbReference>
<dbReference type="Proteomes" id="UP001141552">
    <property type="component" value="Unassembled WGS sequence"/>
</dbReference>
<reference evidence="2" key="1">
    <citation type="submission" date="2022-02" db="EMBL/GenBank/DDBJ databases">
        <authorList>
            <person name="Henning P.M."/>
            <person name="McCubbin A.G."/>
            <person name="Shore J.S."/>
        </authorList>
    </citation>
    <scope>NUCLEOTIDE SEQUENCE</scope>
    <source>
        <strain evidence="2">F60SS</strain>
        <tissue evidence="2">Leaves</tissue>
    </source>
</reference>
<keyword evidence="1" id="KW-0175">Coiled coil</keyword>
<keyword evidence="3" id="KW-1185">Reference proteome</keyword>
<evidence type="ECO:0000313" key="3">
    <source>
        <dbReference type="Proteomes" id="UP001141552"/>
    </source>
</evidence>
<protein>
    <submittedName>
        <fullName evidence="2">Uncharacterized protein</fullName>
    </submittedName>
</protein>
<comment type="caution">
    <text evidence="2">The sequence shown here is derived from an EMBL/GenBank/DDBJ whole genome shotgun (WGS) entry which is preliminary data.</text>
</comment>
<reference evidence="2" key="2">
    <citation type="journal article" date="2023" name="Plants (Basel)">
        <title>Annotation of the Turnera subulata (Passifloraceae) Draft Genome Reveals the S-Locus Evolved after the Divergence of Turneroideae from Passifloroideae in a Stepwise Manner.</title>
        <authorList>
            <person name="Henning P.M."/>
            <person name="Roalson E.H."/>
            <person name="Mir W."/>
            <person name="McCubbin A.G."/>
            <person name="Shore J.S."/>
        </authorList>
    </citation>
    <scope>NUCLEOTIDE SEQUENCE</scope>
    <source>
        <strain evidence="2">F60SS</strain>
    </source>
</reference>
<proteinExistence type="predicted"/>
<evidence type="ECO:0000313" key="2">
    <source>
        <dbReference type="EMBL" id="KAJ4830626.1"/>
    </source>
</evidence>
<evidence type="ECO:0000256" key="1">
    <source>
        <dbReference type="SAM" id="Coils"/>
    </source>
</evidence>